<keyword evidence="11" id="KW-1185">Reference proteome</keyword>
<evidence type="ECO:0000256" key="4">
    <source>
        <dbReference type="ARBA" id="ARBA00022679"/>
    </source>
</evidence>
<dbReference type="GO" id="GO:0030488">
    <property type="term" value="P:tRNA methylation"/>
    <property type="evidence" value="ECO:0007669"/>
    <property type="project" value="InterPro"/>
</dbReference>
<keyword evidence="8" id="KW-0732">Signal</keyword>
<dbReference type="PANTHER" id="PTHR12133">
    <property type="entry name" value="TRNA (ADENINE(58)-N(1))-METHYLTRANSFERASE"/>
    <property type="match status" value="1"/>
</dbReference>
<accession>A0A5D2NJC4</accession>
<feature type="signal peptide" evidence="8">
    <location>
        <begin position="1"/>
        <end position="18"/>
    </location>
</feature>
<dbReference type="PROSITE" id="PS51620">
    <property type="entry name" value="SAM_TRM61"/>
    <property type="match status" value="1"/>
</dbReference>
<keyword evidence="6" id="KW-0819">tRNA processing</keyword>
<keyword evidence="3" id="KW-0489">Methyltransferase</keyword>
<proteinExistence type="predicted"/>
<dbReference type="InterPro" id="IPR029063">
    <property type="entry name" value="SAM-dependent_MTases_sf"/>
</dbReference>
<dbReference type="GO" id="GO:0005634">
    <property type="term" value="C:nucleus"/>
    <property type="evidence" value="ECO:0007669"/>
    <property type="project" value="UniProtKB-SubCell"/>
</dbReference>
<evidence type="ECO:0000313" key="11">
    <source>
        <dbReference type="Proteomes" id="UP000322667"/>
    </source>
</evidence>
<dbReference type="Pfam" id="PF08704">
    <property type="entry name" value="GCD14"/>
    <property type="match status" value="1"/>
</dbReference>
<evidence type="ECO:0000256" key="6">
    <source>
        <dbReference type="ARBA" id="ARBA00022694"/>
    </source>
</evidence>
<feature type="chain" id="PRO_5022947939" description="tRNA (adenine(58)-N(1))-methyltransferase" evidence="8">
    <location>
        <begin position="19"/>
        <end position="133"/>
    </location>
</feature>
<evidence type="ECO:0000256" key="1">
    <source>
        <dbReference type="ARBA" id="ARBA00004123"/>
    </source>
</evidence>
<dbReference type="SUPFAM" id="SSF53335">
    <property type="entry name" value="S-adenosyl-L-methionine-dependent methyltransferases"/>
    <property type="match status" value="1"/>
</dbReference>
<dbReference type="GO" id="GO:0031515">
    <property type="term" value="C:tRNA (m1A) methyltransferase complex"/>
    <property type="evidence" value="ECO:0007669"/>
    <property type="project" value="InterPro"/>
</dbReference>
<gene>
    <name evidence="10" type="ORF">ES332_A10G000500v1</name>
</gene>
<dbReference type="Proteomes" id="UP000322667">
    <property type="component" value="Chromosome A10"/>
</dbReference>
<name>A0A5D2NJC4_GOSTO</name>
<keyword evidence="4" id="KW-0808">Transferase</keyword>
<evidence type="ECO:0000256" key="5">
    <source>
        <dbReference type="ARBA" id="ARBA00022691"/>
    </source>
</evidence>
<dbReference type="EC" id="2.1.1.220" evidence="2"/>
<organism evidence="10 11">
    <name type="scientific">Gossypium tomentosum</name>
    <name type="common">Hawaiian cotton</name>
    <name type="synonym">Gossypium sandvicense</name>
    <dbReference type="NCBI Taxonomy" id="34277"/>
    <lineage>
        <taxon>Eukaryota</taxon>
        <taxon>Viridiplantae</taxon>
        <taxon>Streptophyta</taxon>
        <taxon>Embryophyta</taxon>
        <taxon>Tracheophyta</taxon>
        <taxon>Spermatophyta</taxon>
        <taxon>Magnoliopsida</taxon>
        <taxon>eudicotyledons</taxon>
        <taxon>Gunneridae</taxon>
        <taxon>Pentapetalae</taxon>
        <taxon>rosids</taxon>
        <taxon>malvids</taxon>
        <taxon>Malvales</taxon>
        <taxon>Malvaceae</taxon>
        <taxon>Malvoideae</taxon>
        <taxon>Gossypium</taxon>
    </lineage>
</organism>
<dbReference type="PANTHER" id="PTHR12133:SF2">
    <property type="entry name" value="TRNA (ADENINE(58)-N(1))-METHYLTRANSFERASE CATALYTIC SUBUNIT TRMT61A"/>
    <property type="match status" value="1"/>
</dbReference>
<evidence type="ECO:0000256" key="2">
    <source>
        <dbReference type="ARBA" id="ARBA00012796"/>
    </source>
</evidence>
<evidence type="ECO:0000256" key="7">
    <source>
        <dbReference type="ARBA" id="ARBA00023242"/>
    </source>
</evidence>
<evidence type="ECO:0000256" key="3">
    <source>
        <dbReference type="ARBA" id="ARBA00022603"/>
    </source>
</evidence>
<comment type="subcellular location">
    <subcellularLocation>
        <location evidence="1">Nucleus</location>
    </subcellularLocation>
</comment>
<sequence>MLHSIHSFFLFCFHYSLFLPSRTSRILFWSLPLLRGRVITVPGCLVLESGTDSGSLTTSFARAVAPTGHVYTFDFHEQRAASGREDFERTGISTLVTVGVQDIQGEGFPDQLSGLVDSVFLDLSQPWLAVPSA</sequence>
<protein>
    <recommendedName>
        <fullName evidence="2">tRNA (adenine(58)-N(1))-methyltransferase</fullName>
        <ecNumber evidence="2">2.1.1.220</ecNumber>
    </recommendedName>
</protein>
<evidence type="ECO:0000313" key="10">
    <source>
        <dbReference type="EMBL" id="TYI04181.1"/>
    </source>
</evidence>
<evidence type="ECO:0000256" key="8">
    <source>
        <dbReference type="SAM" id="SignalP"/>
    </source>
</evidence>
<reference evidence="10 11" key="1">
    <citation type="submission" date="2019-07" db="EMBL/GenBank/DDBJ databases">
        <title>WGS assembly of Gossypium tomentosum.</title>
        <authorList>
            <person name="Chen Z.J."/>
            <person name="Sreedasyam A."/>
            <person name="Ando A."/>
            <person name="Song Q."/>
            <person name="De L."/>
            <person name="Hulse-Kemp A."/>
            <person name="Ding M."/>
            <person name="Ye W."/>
            <person name="Kirkbride R."/>
            <person name="Jenkins J."/>
            <person name="Plott C."/>
            <person name="Lovell J."/>
            <person name="Lin Y.-M."/>
            <person name="Vaughn R."/>
            <person name="Liu B."/>
            <person name="Li W."/>
            <person name="Simpson S."/>
            <person name="Scheffler B."/>
            <person name="Saski C."/>
            <person name="Grover C."/>
            <person name="Hu G."/>
            <person name="Conover J."/>
            <person name="Carlson J."/>
            <person name="Shu S."/>
            <person name="Boston L."/>
            <person name="Williams M."/>
            <person name="Peterson D."/>
            <person name="Mcgee K."/>
            <person name="Jones D."/>
            <person name="Wendel J."/>
            <person name="Stelly D."/>
            <person name="Grimwood J."/>
            <person name="Schmutz J."/>
        </authorList>
    </citation>
    <scope>NUCLEOTIDE SEQUENCE [LARGE SCALE GENOMIC DNA]</scope>
    <source>
        <strain evidence="10">7179.01</strain>
    </source>
</reference>
<dbReference type="InterPro" id="IPR049470">
    <property type="entry name" value="TRM61_C"/>
</dbReference>
<dbReference type="AlphaFoldDB" id="A0A5D2NJC4"/>
<keyword evidence="5" id="KW-0949">S-adenosyl-L-methionine</keyword>
<dbReference type="GO" id="GO:0160107">
    <property type="term" value="F:tRNA (adenine(58)-N1)-methyltransferase activity"/>
    <property type="evidence" value="ECO:0007669"/>
    <property type="project" value="UniProtKB-EC"/>
</dbReference>
<dbReference type="EMBL" id="CM017619">
    <property type="protein sequence ID" value="TYI04181.1"/>
    <property type="molecule type" value="Genomic_DNA"/>
</dbReference>
<feature type="domain" description="tRNA (adenine(58)-N(1))-methyltransferase catalytic subunit TRM61 C-terminal" evidence="9">
    <location>
        <begin position="15"/>
        <end position="133"/>
    </location>
</feature>
<evidence type="ECO:0000259" key="9">
    <source>
        <dbReference type="Pfam" id="PF08704"/>
    </source>
</evidence>
<dbReference type="Gene3D" id="3.40.50.150">
    <property type="entry name" value="Vaccinia Virus protein VP39"/>
    <property type="match status" value="1"/>
</dbReference>
<dbReference type="InterPro" id="IPR014816">
    <property type="entry name" value="tRNA_MeTrfase_Gcd14"/>
</dbReference>
<keyword evidence="7" id="KW-0539">Nucleus</keyword>